<dbReference type="SUPFAM" id="SSF56059">
    <property type="entry name" value="Glutathione synthetase ATP-binding domain-like"/>
    <property type="match status" value="1"/>
</dbReference>
<evidence type="ECO:0000256" key="7">
    <source>
        <dbReference type="SAM" id="MobiDB-lite"/>
    </source>
</evidence>
<gene>
    <name evidence="8" type="ORF">GBAR_LOCUS9157</name>
</gene>
<keyword evidence="5" id="KW-0067">ATP-binding</keyword>
<dbReference type="GO" id="GO:0060271">
    <property type="term" value="P:cilium assembly"/>
    <property type="evidence" value="ECO:0007669"/>
    <property type="project" value="TreeGrafter"/>
</dbReference>
<keyword evidence="3" id="KW-0436">Ligase</keyword>
<evidence type="ECO:0000256" key="3">
    <source>
        <dbReference type="ARBA" id="ARBA00022598"/>
    </source>
</evidence>
<feature type="region of interest" description="Disordered" evidence="7">
    <location>
        <begin position="79"/>
        <end position="107"/>
    </location>
</feature>
<evidence type="ECO:0000256" key="1">
    <source>
        <dbReference type="ARBA" id="ARBA00004245"/>
    </source>
</evidence>
<dbReference type="EMBL" id="CASHTH010001384">
    <property type="protein sequence ID" value="CAI8014663.1"/>
    <property type="molecule type" value="Genomic_DNA"/>
</dbReference>
<keyword evidence="2" id="KW-0963">Cytoplasm</keyword>
<dbReference type="PROSITE" id="PS51221">
    <property type="entry name" value="TTL"/>
    <property type="match status" value="1"/>
</dbReference>
<dbReference type="GO" id="GO:0005930">
    <property type="term" value="C:axoneme"/>
    <property type="evidence" value="ECO:0007669"/>
    <property type="project" value="TreeGrafter"/>
</dbReference>
<name>A0AA35WAZ4_GEOBA</name>
<proteinExistence type="predicted"/>
<keyword evidence="6" id="KW-0206">Cytoskeleton</keyword>
<comment type="subcellular location">
    <subcellularLocation>
        <location evidence="1">Cytoplasm</location>
        <location evidence="1">Cytoskeleton</location>
    </subcellularLocation>
</comment>
<reference evidence="8" key="1">
    <citation type="submission" date="2023-03" db="EMBL/GenBank/DDBJ databases">
        <authorList>
            <person name="Steffen K."/>
            <person name="Cardenas P."/>
        </authorList>
    </citation>
    <scope>NUCLEOTIDE SEQUENCE</scope>
</reference>
<feature type="compositionally biased region" description="Low complexity" evidence="7">
    <location>
        <begin position="79"/>
        <end position="93"/>
    </location>
</feature>
<dbReference type="FunFam" id="3.30.470.20:FF:000032">
    <property type="entry name" value="tubulin monoglycylase TTLL3 isoform X2"/>
    <property type="match status" value="1"/>
</dbReference>
<protein>
    <submittedName>
        <fullName evidence="8">Protein monoglycylase TTLL8</fullName>
    </submittedName>
</protein>
<dbReference type="Pfam" id="PF03133">
    <property type="entry name" value="TTL"/>
    <property type="match status" value="1"/>
</dbReference>
<dbReference type="PANTHER" id="PTHR45870">
    <property type="entry name" value="TUBULIN MONOGLYCYLASE TTLL3"/>
    <property type="match status" value="1"/>
</dbReference>
<evidence type="ECO:0000256" key="4">
    <source>
        <dbReference type="ARBA" id="ARBA00022741"/>
    </source>
</evidence>
<comment type="caution">
    <text evidence="8">The sequence shown here is derived from an EMBL/GenBank/DDBJ whole genome shotgun (WGS) entry which is preliminary data.</text>
</comment>
<dbReference type="Proteomes" id="UP001174909">
    <property type="component" value="Unassembled WGS sequence"/>
</dbReference>
<dbReference type="PANTHER" id="PTHR45870:SF2">
    <property type="entry name" value="TUBULIN MONOGLYCYLASE TTLL3"/>
    <property type="match status" value="1"/>
</dbReference>
<dbReference type="GO" id="GO:0003341">
    <property type="term" value="P:cilium movement"/>
    <property type="evidence" value="ECO:0007669"/>
    <property type="project" value="TreeGrafter"/>
</dbReference>
<dbReference type="Gene3D" id="3.30.470.20">
    <property type="entry name" value="ATP-grasp fold, B domain"/>
    <property type="match status" value="1"/>
</dbReference>
<dbReference type="InterPro" id="IPR051437">
    <property type="entry name" value="TTLL_monoglycylase"/>
</dbReference>
<dbReference type="GO" id="GO:0015630">
    <property type="term" value="C:microtubule cytoskeleton"/>
    <property type="evidence" value="ECO:0007669"/>
    <property type="project" value="TreeGrafter"/>
</dbReference>
<keyword evidence="9" id="KW-1185">Reference proteome</keyword>
<evidence type="ECO:0000313" key="8">
    <source>
        <dbReference type="EMBL" id="CAI8014663.1"/>
    </source>
</evidence>
<organism evidence="8 9">
    <name type="scientific">Geodia barretti</name>
    <name type="common">Barrett's horny sponge</name>
    <dbReference type="NCBI Taxonomy" id="519541"/>
    <lineage>
        <taxon>Eukaryota</taxon>
        <taxon>Metazoa</taxon>
        <taxon>Porifera</taxon>
        <taxon>Demospongiae</taxon>
        <taxon>Heteroscleromorpha</taxon>
        <taxon>Tetractinellida</taxon>
        <taxon>Astrophorina</taxon>
        <taxon>Geodiidae</taxon>
        <taxon>Geodia</taxon>
    </lineage>
</organism>
<evidence type="ECO:0000256" key="6">
    <source>
        <dbReference type="ARBA" id="ARBA00023212"/>
    </source>
</evidence>
<dbReference type="InterPro" id="IPR004344">
    <property type="entry name" value="TTL/TTLL_fam"/>
</dbReference>
<dbReference type="GO" id="GO:0005524">
    <property type="term" value="F:ATP binding"/>
    <property type="evidence" value="ECO:0007669"/>
    <property type="project" value="UniProtKB-KW"/>
</dbReference>
<dbReference type="GO" id="GO:0070736">
    <property type="term" value="F:protein-glycine ligase activity, initiating"/>
    <property type="evidence" value="ECO:0007669"/>
    <property type="project" value="TreeGrafter"/>
</dbReference>
<sequence length="428" mass="48788">MGEQEYHMVCRAVRNADPNFVWTLRRDDSLYTNLLPSAFANHFAKASSFTTKIRDSSQHSETSDRPTMGQVPISAQHIIASPPTPSTTTPHTAQNTRHNRPVSVSRGSSVNIGLHGPPCEPPVVPEEAVGLALRACSAYVSSRLHEDIEEESKCLELAGTEWQSLINYYYKIVLEGGRFACSTLTVRKASDMLDELEKYLPQLYMDGVRNIWIVKPGAMSRGRGIVCLERLEPILELVSSPFHKEGKWVVQKYIERPLLIYGTKFDIRQWFLVTDWAPLTMWMYKDCYLRFATQRFTLDNMNESVHLCNNSIQRNYTNSGSRSELLPEENMWHSSTFKITWRQDGVWDEVIYPGMKHALTCSMMVSQDIVEGRKNSFELYGADFMLTDDFKPWLIEINCSPTMEPSTSVTTQLCAQVMEDTIRGTTPL</sequence>
<evidence type="ECO:0000256" key="2">
    <source>
        <dbReference type="ARBA" id="ARBA00022490"/>
    </source>
</evidence>
<dbReference type="AlphaFoldDB" id="A0AA35WAZ4"/>
<keyword evidence="4" id="KW-0547">Nucleotide-binding</keyword>
<evidence type="ECO:0000256" key="5">
    <source>
        <dbReference type="ARBA" id="ARBA00022840"/>
    </source>
</evidence>
<evidence type="ECO:0000313" key="9">
    <source>
        <dbReference type="Proteomes" id="UP001174909"/>
    </source>
</evidence>
<accession>A0AA35WAZ4</accession>